<evidence type="ECO:0000256" key="5">
    <source>
        <dbReference type="ARBA" id="ARBA00022475"/>
    </source>
</evidence>
<name>A0A2K6E6Q3_MACNE</name>
<evidence type="ECO:0000256" key="22">
    <source>
        <dbReference type="ARBA" id="ARBA00062966"/>
    </source>
</evidence>
<feature type="domain" description="Cation-transporting P-type ATPase N-terminal" evidence="24">
    <location>
        <begin position="48"/>
        <end position="130"/>
    </location>
</feature>
<keyword evidence="4 23" id="KW-0813">Transport</keyword>
<keyword evidence="16" id="KW-0333">Golgi apparatus</keyword>
<evidence type="ECO:0000313" key="25">
    <source>
        <dbReference type="Ensembl" id="ENSMNEP00000043841.1"/>
    </source>
</evidence>
<dbReference type="SUPFAM" id="SSF56784">
    <property type="entry name" value="HAD-like"/>
    <property type="match status" value="1"/>
</dbReference>
<evidence type="ECO:0000256" key="10">
    <source>
        <dbReference type="ARBA" id="ARBA00022741"/>
    </source>
</evidence>
<keyword evidence="17 23" id="KW-0406">Ion transport</keyword>
<feature type="transmembrane region" description="Helical" evidence="23">
    <location>
        <begin position="841"/>
        <end position="858"/>
    </location>
</feature>
<comment type="similarity">
    <text evidence="3 23">Belongs to the cation transport ATPase (P-type) (TC 3.A.3) family. Type IIA subfamily.</text>
</comment>
<dbReference type="Bgee" id="ENSMNEG00000044532">
    <property type="expression patterns" value="Expressed in colon and 2 other cell types or tissues"/>
</dbReference>
<dbReference type="InterPro" id="IPR006413">
    <property type="entry name" value="P-type_ATPase_IIA_PMR1"/>
</dbReference>
<evidence type="ECO:0000256" key="2">
    <source>
        <dbReference type="ARBA" id="ARBA00004554"/>
    </source>
</evidence>
<dbReference type="FunFam" id="3.40.50.1000:FF:000028">
    <property type="entry name" value="Calcium-transporting P-type ATPase, putative"/>
    <property type="match status" value="1"/>
</dbReference>
<evidence type="ECO:0000256" key="21">
    <source>
        <dbReference type="ARBA" id="ARBA00054616"/>
    </source>
</evidence>
<dbReference type="SFLD" id="SFLDF00027">
    <property type="entry name" value="p-type_atpase"/>
    <property type="match status" value="1"/>
</dbReference>
<dbReference type="InterPro" id="IPR018303">
    <property type="entry name" value="ATPase_P-typ_P_site"/>
</dbReference>
<dbReference type="SFLD" id="SFLDS00003">
    <property type="entry name" value="Haloacid_Dehalogenase"/>
    <property type="match status" value="1"/>
</dbReference>
<dbReference type="GO" id="GO:0005794">
    <property type="term" value="C:Golgi apparatus"/>
    <property type="evidence" value="ECO:0007669"/>
    <property type="project" value="UniProtKB-SubCell"/>
</dbReference>
<dbReference type="InterPro" id="IPR004014">
    <property type="entry name" value="ATPase_P-typ_cation-transptr_N"/>
</dbReference>
<reference evidence="25" key="1">
    <citation type="submission" date="2025-08" db="UniProtKB">
        <authorList>
            <consortium name="Ensembl"/>
        </authorList>
    </citation>
    <scope>IDENTIFICATION</scope>
</reference>
<evidence type="ECO:0000256" key="15">
    <source>
        <dbReference type="ARBA" id="ARBA00022989"/>
    </source>
</evidence>
<dbReference type="SMART" id="SM00831">
    <property type="entry name" value="Cation_ATPase_N"/>
    <property type="match status" value="1"/>
</dbReference>
<dbReference type="AlphaFoldDB" id="A0A2K6E6Q3"/>
<keyword evidence="9" id="KW-0479">Metal-binding</keyword>
<keyword evidence="5" id="KW-1003">Cell membrane</keyword>
<dbReference type="InterPro" id="IPR044492">
    <property type="entry name" value="P_typ_ATPase_HD_dom"/>
</dbReference>
<dbReference type="Pfam" id="PF00690">
    <property type="entry name" value="Cation_ATPase_N"/>
    <property type="match status" value="1"/>
</dbReference>
<evidence type="ECO:0000256" key="19">
    <source>
        <dbReference type="ARBA" id="ARBA00047282"/>
    </source>
</evidence>
<keyword evidence="14" id="KW-1278">Translocase</keyword>
<dbReference type="InterPro" id="IPR023214">
    <property type="entry name" value="HAD_sf"/>
</dbReference>
<dbReference type="GO" id="GO:0140613">
    <property type="term" value="F:P-type manganese transporter activity"/>
    <property type="evidence" value="ECO:0007669"/>
    <property type="project" value="UniProtKB-ARBA"/>
</dbReference>
<evidence type="ECO:0000256" key="14">
    <source>
        <dbReference type="ARBA" id="ARBA00022967"/>
    </source>
</evidence>
<evidence type="ECO:0000256" key="20">
    <source>
        <dbReference type="ARBA" id="ARBA00047330"/>
    </source>
</evidence>
<comment type="function">
    <text evidence="23">Catalyzes the hydrolysis of ATP coupled with the transport of calcium.</text>
</comment>
<evidence type="ECO:0000256" key="11">
    <source>
        <dbReference type="ARBA" id="ARBA00022837"/>
    </source>
</evidence>
<feature type="transmembrane region" description="Helical" evidence="23">
    <location>
        <begin position="323"/>
        <end position="352"/>
    </location>
</feature>
<comment type="catalytic activity">
    <reaction evidence="20">
        <text>Mn(2+)(in) + ATP + H2O = Mn(2+)(out) + ADP + phosphate + H(+)</text>
        <dbReference type="Rhea" id="RHEA:66820"/>
        <dbReference type="ChEBI" id="CHEBI:15377"/>
        <dbReference type="ChEBI" id="CHEBI:15378"/>
        <dbReference type="ChEBI" id="CHEBI:29035"/>
        <dbReference type="ChEBI" id="CHEBI:30616"/>
        <dbReference type="ChEBI" id="CHEBI:43474"/>
        <dbReference type="ChEBI" id="CHEBI:456216"/>
    </reaction>
    <physiologicalReaction direction="left-to-right" evidence="20">
        <dbReference type="Rhea" id="RHEA:66821"/>
    </physiologicalReaction>
</comment>
<keyword evidence="7 23" id="KW-0109">Calcium transport</keyword>
<evidence type="ECO:0000259" key="24">
    <source>
        <dbReference type="SMART" id="SM00831"/>
    </source>
</evidence>
<dbReference type="PRINTS" id="PR00119">
    <property type="entry name" value="CATATPASE"/>
</dbReference>
<feature type="transmembrane region" description="Helical" evidence="23">
    <location>
        <begin position="803"/>
        <end position="821"/>
    </location>
</feature>
<sequence length="914" mass="100013">MVEGRVSKFLKKLGFSGGGRQYQALEKEEEEALIDEQSELKAIEKEKKVTALPPKEACKCQKEDLAKAFCVDLNTGLSEFSVTQRRLAHGWNEFVADNSEPVWKKYLDQFKNPLILLLLGSALVSVLTKEYEDAVSIAMAVLIVVTVAFIQEYRSEKSLEELTKLVPPECYCLREGKLKHLLARELVPGDVVSLSIGDRIPADIRLTEVTDLLVDESSFTGEAEPCSKTDSPLTGGGDLTTLSNIVFMGTLVQYGRGQGIVIGTGESSQFGEVFKMMQAEETPKTPLQKSMDRLGKQLTLFSFGIIGLIMLIGWLQGKQLLNMFTIGVSLAVAAIPEGLPIVVMVTLVLGVLRMAKKRVIVKKLPIVETLGCCSVLCSDKTGTLTANEMTVTQLVTSDGLHAEAGCVANNAVIRKNTVMGQPTEGALMALAMKMDLSDIKNSYVRKKEIPFSSEQKWMAVKCSLKTEDQEDIYFMKGALEEVIRYCTMYNNGGIPLPLTPQQRSFCLQEEKRMGSLGLRVLALASGPELGRLTFLGLVGIIDPPRVGVKEAVQVLSESGVSVKMITGDALETALAIGRNIGLCNGKLKAMSGEEVDSMEKGELADRVGKVSVFFRTSPKHKLKIIKALQESGAIVAMTGDGVNDAVALKSADIGIAMGQTGTDVSKEAANMILVDDDFSAIMNAVEEGKGIFYNIKNFVRFQLSTSISALSLITLSTMFNLPSPLNAMQILWINIIMDGPPAQSLGVEPVDKDTLRQPPRSVGDTILSRALILKILMSAVVIISGTLFIFWKEMPEDRASTPRTTTMTFTCFVFFDLFNALTCRSQTKLIFEIGFLRNRMFLYSILGSILGQLAVIYIPPLQRVFQTENLGVLDLLVLTGLASSVFMLSELLKLYEKHCCGTQRVQTCRVHEDV</sequence>
<feature type="transmembrane region" description="Helical" evidence="23">
    <location>
        <begin position="771"/>
        <end position="791"/>
    </location>
</feature>
<keyword evidence="11 23" id="KW-0106">Calcium</keyword>
<dbReference type="GO" id="GO:0016323">
    <property type="term" value="C:basolateral plasma membrane"/>
    <property type="evidence" value="ECO:0007669"/>
    <property type="project" value="UniProtKB-SubCell"/>
</dbReference>
<feature type="transmembrane region" description="Helical" evidence="23">
    <location>
        <begin position="298"/>
        <end position="317"/>
    </location>
</feature>
<dbReference type="FunFam" id="2.70.150.10:FF:000008">
    <property type="entry name" value="Calcium-transporting ATPase"/>
    <property type="match status" value="1"/>
</dbReference>
<proteinExistence type="inferred from homology"/>
<dbReference type="SUPFAM" id="SSF81665">
    <property type="entry name" value="Calcium ATPase, transmembrane domain M"/>
    <property type="match status" value="1"/>
</dbReference>
<dbReference type="Gene3D" id="2.70.150.10">
    <property type="entry name" value="Calcium-transporting ATPase, cytoplasmic transduction domain A"/>
    <property type="match status" value="1"/>
</dbReference>
<dbReference type="InterPro" id="IPR008250">
    <property type="entry name" value="ATPase_P-typ_transduc_dom_A_sf"/>
</dbReference>
<keyword evidence="13" id="KW-0460">Magnesium</keyword>
<dbReference type="Gene3D" id="3.40.50.1000">
    <property type="entry name" value="HAD superfamily/HAD-like"/>
    <property type="match status" value="2"/>
</dbReference>
<keyword evidence="18 23" id="KW-0472">Membrane</keyword>
<comment type="subunit">
    <text evidence="22">Interacts (via N-terminus) with ORAI1 (via N- and C-termini); this interaction regulates Ca(2+) influx at the plasma membrane.</text>
</comment>
<dbReference type="Ensembl" id="ENSMNET00000068349.1">
    <property type="protein sequence ID" value="ENSMNEP00000043841.1"/>
    <property type="gene ID" value="ENSMNEG00000044532.1"/>
</dbReference>
<dbReference type="FunFam" id="1.20.1110.10:FF:000051">
    <property type="entry name" value="Calcium-transporting ATPase"/>
    <property type="match status" value="1"/>
</dbReference>
<dbReference type="SUPFAM" id="SSF81660">
    <property type="entry name" value="Metal cation-transporting ATPase, ATP-binding domain N"/>
    <property type="match status" value="1"/>
</dbReference>
<evidence type="ECO:0000256" key="18">
    <source>
        <dbReference type="ARBA" id="ARBA00023136"/>
    </source>
</evidence>
<evidence type="ECO:0000256" key="7">
    <source>
        <dbReference type="ARBA" id="ARBA00022568"/>
    </source>
</evidence>
<feature type="transmembrane region" description="Helical" evidence="23">
    <location>
        <begin position="870"/>
        <end position="888"/>
    </location>
</feature>
<keyword evidence="6" id="KW-0597">Phosphoprotein</keyword>
<dbReference type="Gene3D" id="1.20.1110.10">
    <property type="entry name" value="Calcium-transporting ATPase, transmembrane domain"/>
    <property type="match status" value="2"/>
</dbReference>
<dbReference type="GO" id="GO:0005524">
    <property type="term" value="F:ATP binding"/>
    <property type="evidence" value="ECO:0007669"/>
    <property type="project" value="UniProtKB-KW"/>
</dbReference>
<comment type="caution">
    <text evidence="23">Lacks conserved residue(s) required for the propagation of feature annotation.</text>
</comment>
<dbReference type="Pfam" id="PF00689">
    <property type="entry name" value="Cation_ATPase_C"/>
    <property type="match status" value="1"/>
</dbReference>
<keyword evidence="8 23" id="KW-0812">Transmembrane</keyword>
<dbReference type="EC" id="7.2.2.10" evidence="23"/>
<accession>A0A2K6E6Q3</accession>
<dbReference type="InterPro" id="IPR036412">
    <property type="entry name" value="HAD-like_sf"/>
</dbReference>
<evidence type="ECO:0000256" key="8">
    <source>
        <dbReference type="ARBA" id="ARBA00022692"/>
    </source>
</evidence>
<dbReference type="GO" id="GO:0016887">
    <property type="term" value="F:ATP hydrolysis activity"/>
    <property type="evidence" value="ECO:0007669"/>
    <property type="project" value="InterPro"/>
</dbReference>
<keyword evidence="15 23" id="KW-1133">Transmembrane helix</keyword>
<dbReference type="NCBIfam" id="TIGR01494">
    <property type="entry name" value="ATPase_P-type"/>
    <property type="match status" value="2"/>
</dbReference>
<comment type="catalytic activity">
    <reaction evidence="19">
        <text>Ca(2+)(in) + ATP + H2O = Ca(2+)(out) + ADP + phosphate + H(+)</text>
        <dbReference type="Rhea" id="RHEA:18105"/>
        <dbReference type="ChEBI" id="CHEBI:15377"/>
        <dbReference type="ChEBI" id="CHEBI:15378"/>
        <dbReference type="ChEBI" id="CHEBI:29108"/>
        <dbReference type="ChEBI" id="CHEBI:30616"/>
        <dbReference type="ChEBI" id="CHEBI:43474"/>
        <dbReference type="ChEBI" id="CHEBI:456216"/>
        <dbReference type="EC" id="7.2.2.10"/>
    </reaction>
    <physiologicalReaction direction="left-to-right" evidence="19">
        <dbReference type="Rhea" id="RHEA:18106"/>
    </physiologicalReaction>
</comment>
<dbReference type="InterPro" id="IPR006068">
    <property type="entry name" value="ATPase_P-typ_cation-transptr_C"/>
</dbReference>
<dbReference type="GO" id="GO:0046872">
    <property type="term" value="F:metal ion binding"/>
    <property type="evidence" value="ECO:0007669"/>
    <property type="project" value="UniProtKB-KW"/>
</dbReference>
<evidence type="ECO:0000256" key="3">
    <source>
        <dbReference type="ARBA" id="ARBA00005675"/>
    </source>
</evidence>
<dbReference type="FunFam" id="3.40.1110.10:FF:000006">
    <property type="entry name" value="Calcium-transporting ATPase"/>
    <property type="match status" value="1"/>
</dbReference>
<dbReference type="PANTHER" id="PTHR42861">
    <property type="entry name" value="CALCIUM-TRANSPORTING ATPASE"/>
    <property type="match status" value="1"/>
</dbReference>
<dbReference type="GeneTree" id="ENSGT00940000160275"/>
<dbReference type="SFLD" id="SFLDG00002">
    <property type="entry name" value="C1.7:_P-type_atpase_like"/>
    <property type="match status" value="1"/>
</dbReference>
<evidence type="ECO:0000256" key="6">
    <source>
        <dbReference type="ARBA" id="ARBA00022553"/>
    </source>
</evidence>
<keyword evidence="10 23" id="KW-0547">Nucleotide-binding</keyword>
<organism evidence="25 26">
    <name type="scientific">Macaca nemestrina</name>
    <name type="common">Pig-tailed macaque</name>
    <dbReference type="NCBI Taxonomy" id="9545"/>
    <lineage>
        <taxon>Eukaryota</taxon>
        <taxon>Metazoa</taxon>
        <taxon>Chordata</taxon>
        <taxon>Craniata</taxon>
        <taxon>Vertebrata</taxon>
        <taxon>Euteleostomi</taxon>
        <taxon>Mammalia</taxon>
        <taxon>Eutheria</taxon>
        <taxon>Euarchontoglires</taxon>
        <taxon>Primates</taxon>
        <taxon>Haplorrhini</taxon>
        <taxon>Catarrhini</taxon>
        <taxon>Cercopithecidae</taxon>
        <taxon>Cercopithecinae</taxon>
        <taxon>Macaca</taxon>
    </lineage>
</organism>
<dbReference type="InterPro" id="IPR059000">
    <property type="entry name" value="ATPase_P-type_domA"/>
</dbReference>
<reference evidence="25" key="2">
    <citation type="submission" date="2025-09" db="UniProtKB">
        <authorList>
            <consortium name="Ensembl"/>
        </authorList>
    </citation>
    <scope>IDENTIFICATION</scope>
</reference>
<evidence type="ECO:0000256" key="17">
    <source>
        <dbReference type="ARBA" id="ARBA00023065"/>
    </source>
</evidence>
<dbReference type="GO" id="GO:0005388">
    <property type="term" value="F:P-type calcium transporter activity"/>
    <property type="evidence" value="ECO:0007669"/>
    <property type="project" value="UniProtKB-EC"/>
</dbReference>
<dbReference type="Gene3D" id="3.40.1110.10">
    <property type="entry name" value="Calcium-transporting ATPase, cytoplasmic domain N"/>
    <property type="match status" value="1"/>
</dbReference>
<protein>
    <recommendedName>
        <fullName evidence="23">Calcium-transporting ATPase</fullName>
        <ecNumber evidence="23">7.2.2.10</ecNumber>
    </recommendedName>
</protein>
<evidence type="ECO:0000256" key="9">
    <source>
        <dbReference type="ARBA" id="ARBA00022723"/>
    </source>
</evidence>
<dbReference type="CDD" id="cd02085">
    <property type="entry name" value="P-type_ATPase_SPCA"/>
    <property type="match status" value="1"/>
</dbReference>
<dbReference type="PRINTS" id="PR00120">
    <property type="entry name" value="HATPASE"/>
</dbReference>
<dbReference type="PROSITE" id="PS00154">
    <property type="entry name" value="ATPASE_E1_E2"/>
    <property type="match status" value="1"/>
</dbReference>
<dbReference type="InterPro" id="IPR001757">
    <property type="entry name" value="P_typ_ATPase"/>
</dbReference>
<evidence type="ECO:0000256" key="4">
    <source>
        <dbReference type="ARBA" id="ARBA00022448"/>
    </source>
</evidence>
<keyword evidence="26" id="KW-1185">Reference proteome</keyword>
<evidence type="ECO:0000256" key="12">
    <source>
        <dbReference type="ARBA" id="ARBA00022840"/>
    </source>
</evidence>
<comment type="function">
    <text evidence="21">ATP-driven pump that supplies the Golgi apparatus with Ca(2+) and Mn(2+) ions, both essential cofactors for processing and trafficking of newly synthesized proteins in the secretory pathway. Within a catalytic cycle, acquires Ca(2+) or Mn(2+) ions on the cytoplasmic side of the membrane and delivers them to the lumenal side. The transfer of ions across the membrane is coupled to ATP hydrolysis and is associated with a transient phosphorylation that shifts the pump conformation from inward-facing to outward-facing state. Induces Ca(2+) influx independently of its ATP-driven pump function. At the basolateral membrane of mammary epithelial cells, interacts with Ca(2+) channel ORAI1 and mediates Ca(2+) entry independently of the Ca(2+) content of endoplasmic reticulum or Golgi stores. May facilitate transepithelial transport of large quantities of Ca(2+) for milk secretion via activation of Ca(2+) influx channels at the plasma membrane and active Ca(2+) transport at the Golgi apparatus.</text>
</comment>
<evidence type="ECO:0000256" key="1">
    <source>
        <dbReference type="ARBA" id="ARBA00004166"/>
    </source>
</evidence>
<comment type="subcellular location">
    <subcellularLocation>
        <location evidence="2">Basolateral cell membrane</location>
        <topology evidence="2">Multi-pass membrane protein</topology>
    </subcellularLocation>
    <subcellularLocation>
        <location evidence="1">Golgi apparatus</location>
        <location evidence="1">trans-Golgi network membrane</location>
        <topology evidence="1">Multi-pass membrane protein</topology>
    </subcellularLocation>
    <subcellularLocation>
        <location evidence="23">Membrane</location>
        <topology evidence="23">Multi-pass membrane protein</topology>
    </subcellularLocation>
</comment>
<dbReference type="SUPFAM" id="SSF81653">
    <property type="entry name" value="Calcium ATPase, transduction domain A"/>
    <property type="match status" value="1"/>
</dbReference>
<dbReference type="NCBIfam" id="TIGR01522">
    <property type="entry name" value="ATPase-IIA2_Ca"/>
    <property type="match status" value="1"/>
</dbReference>
<dbReference type="InterPro" id="IPR023299">
    <property type="entry name" value="ATPase_P-typ_cyto_dom_N"/>
</dbReference>
<evidence type="ECO:0000256" key="23">
    <source>
        <dbReference type="RuleBase" id="RU361146"/>
    </source>
</evidence>
<dbReference type="InterPro" id="IPR023298">
    <property type="entry name" value="ATPase_P-typ_TM_dom_sf"/>
</dbReference>
<evidence type="ECO:0000256" key="16">
    <source>
        <dbReference type="ARBA" id="ARBA00023034"/>
    </source>
</evidence>
<evidence type="ECO:0000313" key="26">
    <source>
        <dbReference type="Proteomes" id="UP000233120"/>
    </source>
</evidence>
<dbReference type="Pfam" id="PF00122">
    <property type="entry name" value="E1-E2_ATPase"/>
    <property type="match status" value="1"/>
</dbReference>
<keyword evidence="12 23" id="KW-0067">ATP-binding</keyword>
<dbReference type="Proteomes" id="UP000233120">
    <property type="component" value="Unassembled WGS sequence"/>
</dbReference>
<evidence type="ECO:0000256" key="13">
    <source>
        <dbReference type="ARBA" id="ARBA00022842"/>
    </source>
</evidence>
<dbReference type="Pfam" id="PF13246">
    <property type="entry name" value="Cation_ATPase"/>
    <property type="match status" value="1"/>
</dbReference>
<gene>
    <name evidence="25" type="primary">ATP2C2</name>
</gene>